<dbReference type="Pfam" id="PF00072">
    <property type="entry name" value="Response_reg"/>
    <property type="match status" value="1"/>
</dbReference>
<dbReference type="InterPro" id="IPR011006">
    <property type="entry name" value="CheY-like_superfamily"/>
</dbReference>
<dbReference type="InterPro" id="IPR001789">
    <property type="entry name" value="Sig_transdc_resp-reg_receiver"/>
</dbReference>
<feature type="domain" description="Response regulatory" evidence="6">
    <location>
        <begin position="3"/>
        <end position="119"/>
    </location>
</feature>
<comment type="caution">
    <text evidence="5">Lacks conserved residue(s) required for the propagation of feature annotation.</text>
</comment>
<reference evidence="7 8" key="1">
    <citation type="submission" date="2018-03" db="EMBL/GenBank/DDBJ databases">
        <title>Genome sequence of Clostridium luticellarii DSM 29923.</title>
        <authorList>
            <person name="Poehlein A."/>
            <person name="Daniel R."/>
        </authorList>
    </citation>
    <scope>NUCLEOTIDE SEQUENCE [LARGE SCALE GENOMIC DNA]</scope>
    <source>
        <strain evidence="7 8">DSM 29923</strain>
    </source>
</reference>
<dbReference type="OrthoDB" id="37094at2"/>
<dbReference type="SMART" id="SM00448">
    <property type="entry name" value="REC"/>
    <property type="match status" value="1"/>
</dbReference>
<dbReference type="Proteomes" id="UP000237798">
    <property type="component" value="Unassembled WGS sequence"/>
</dbReference>
<dbReference type="PANTHER" id="PTHR44591">
    <property type="entry name" value="STRESS RESPONSE REGULATOR PROTEIN 1"/>
    <property type="match status" value="1"/>
</dbReference>
<dbReference type="CDD" id="cd00156">
    <property type="entry name" value="REC"/>
    <property type="match status" value="1"/>
</dbReference>
<name>A0A2T0BG80_9CLOT</name>
<dbReference type="SUPFAM" id="SSF52172">
    <property type="entry name" value="CheY-like"/>
    <property type="match status" value="1"/>
</dbReference>
<dbReference type="PANTHER" id="PTHR44591:SF14">
    <property type="entry name" value="PROTEIN PILG"/>
    <property type="match status" value="1"/>
</dbReference>
<evidence type="ECO:0000313" key="8">
    <source>
        <dbReference type="Proteomes" id="UP000237798"/>
    </source>
</evidence>
<dbReference type="Gene3D" id="3.40.50.2300">
    <property type="match status" value="1"/>
</dbReference>
<dbReference type="InterPro" id="IPR050595">
    <property type="entry name" value="Bact_response_regulator"/>
</dbReference>
<keyword evidence="3" id="KW-0902">Two-component regulatory system</keyword>
<dbReference type="GO" id="GO:0000160">
    <property type="term" value="P:phosphorelay signal transduction system"/>
    <property type="evidence" value="ECO:0007669"/>
    <property type="project" value="UniProtKB-KW"/>
</dbReference>
<dbReference type="PROSITE" id="PS50110">
    <property type="entry name" value="RESPONSE_REGULATORY"/>
    <property type="match status" value="1"/>
</dbReference>
<dbReference type="EMBL" id="PVXP01000050">
    <property type="protein sequence ID" value="PRR82879.1"/>
    <property type="molecule type" value="Genomic_DNA"/>
</dbReference>
<accession>A0A2T0BG80</accession>
<evidence type="ECO:0000256" key="3">
    <source>
        <dbReference type="ARBA" id="ARBA00023012"/>
    </source>
</evidence>
<keyword evidence="8" id="KW-1185">Reference proteome</keyword>
<gene>
    <name evidence="7" type="primary">cheY_2</name>
    <name evidence="7" type="ORF">CLLU_27650</name>
</gene>
<evidence type="ECO:0000259" key="6">
    <source>
        <dbReference type="PROSITE" id="PS50110"/>
    </source>
</evidence>
<comment type="caution">
    <text evidence="7">The sequence shown here is derived from an EMBL/GenBank/DDBJ whole genome shotgun (WGS) entry which is preliminary data.</text>
</comment>
<dbReference type="AlphaFoldDB" id="A0A2T0BG80"/>
<proteinExistence type="predicted"/>
<keyword evidence="2" id="KW-0597">Phosphoprotein</keyword>
<evidence type="ECO:0000256" key="5">
    <source>
        <dbReference type="PROSITE-ProRule" id="PRU00169"/>
    </source>
</evidence>
<dbReference type="RefSeq" id="WP_106010353.1">
    <property type="nucleotide sequence ID" value="NZ_JALCPJ010000011.1"/>
</dbReference>
<evidence type="ECO:0000256" key="4">
    <source>
        <dbReference type="ARBA" id="ARBA00024867"/>
    </source>
</evidence>
<protein>
    <recommendedName>
        <fullName evidence="1">Stage 0 sporulation protein A homolog</fullName>
    </recommendedName>
</protein>
<evidence type="ECO:0000256" key="1">
    <source>
        <dbReference type="ARBA" id="ARBA00018672"/>
    </source>
</evidence>
<evidence type="ECO:0000256" key="2">
    <source>
        <dbReference type="ARBA" id="ARBA00022553"/>
    </source>
</evidence>
<sequence>MYKVIILDDMAYIRYRVKDILKEMDIEVYESATSFDFFNKLHDKKDEINLIILEVGLSNEDGFEVLRKIKARNLNIPIMILTKINTRSTFIKCIKEGTSEYILKPFDKKILLERTSRLVKSSKNKDEKGEIIYLNFQQYITKQIDKAKVESTKLSVIMLSLMKKYFTAMDEKIDVKDNYLILMDSLYEKLRTVFKVKDLFEKYGFSTLVGVLPQCAKDQALVTINKINEIYDTIRSADEKYAEYHLEYSCVTFPEDGENKQQLLDKLTSNMRGKVN</sequence>
<organism evidence="7 8">
    <name type="scientific">Clostridium luticellarii</name>
    <dbReference type="NCBI Taxonomy" id="1691940"/>
    <lineage>
        <taxon>Bacteria</taxon>
        <taxon>Bacillati</taxon>
        <taxon>Bacillota</taxon>
        <taxon>Clostridia</taxon>
        <taxon>Eubacteriales</taxon>
        <taxon>Clostridiaceae</taxon>
        <taxon>Clostridium</taxon>
    </lineage>
</organism>
<evidence type="ECO:0000313" key="7">
    <source>
        <dbReference type="EMBL" id="PRR82879.1"/>
    </source>
</evidence>
<comment type="function">
    <text evidence="4">May play the central regulatory role in sporulation. It may be an element of the effector pathway responsible for the activation of sporulation genes in response to nutritional stress. Spo0A may act in concert with spo0H (a sigma factor) to control the expression of some genes that are critical to the sporulation process.</text>
</comment>